<reference evidence="2" key="1">
    <citation type="journal article" date="2021" name="PeerJ">
        <title>Extensive microbial diversity within the chicken gut microbiome revealed by metagenomics and culture.</title>
        <authorList>
            <person name="Gilroy R."/>
            <person name="Ravi A."/>
            <person name="Getino M."/>
            <person name="Pursley I."/>
            <person name="Horton D.L."/>
            <person name="Alikhan N.F."/>
            <person name="Baker D."/>
            <person name="Gharbi K."/>
            <person name="Hall N."/>
            <person name="Watson M."/>
            <person name="Adriaenssens E.M."/>
            <person name="Foster-Nyarko E."/>
            <person name="Jarju S."/>
            <person name="Secka A."/>
            <person name="Antonio M."/>
            <person name="Oren A."/>
            <person name="Chaudhuri R.R."/>
            <person name="La Ragione R."/>
            <person name="Hildebrand F."/>
            <person name="Pallen M.J."/>
        </authorList>
    </citation>
    <scope>NUCLEOTIDE SEQUENCE</scope>
    <source>
        <strain evidence="2">CHK199-9574</strain>
    </source>
</reference>
<evidence type="ECO:0000313" key="2">
    <source>
        <dbReference type="EMBL" id="HIY77604.1"/>
    </source>
</evidence>
<accession>A0A9D1Z7F2</accession>
<dbReference type="PIRSF" id="PIRSF038984">
    <property type="entry name" value="FAD_binding_protein"/>
    <property type="match status" value="1"/>
</dbReference>
<evidence type="ECO:0000313" key="3">
    <source>
        <dbReference type="Proteomes" id="UP000824135"/>
    </source>
</evidence>
<dbReference type="AlphaFoldDB" id="A0A9D1Z7F2"/>
<dbReference type="Gene3D" id="3.30.70.2700">
    <property type="match status" value="1"/>
</dbReference>
<protein>
    <submittedName>
        <fullName evidence="2">FAD-dependent oxidoreductase</fullName>
    </submittedName>
</protein>
<dbReference type="Pfam" id="PF21688">
    <property type="entry name" value="FAD-depend_C"/>
    <property type="match status" value="1"/>
</dbReference>
<dbReference type="InterPro" id="IPR028348">
    <property type="entry name" value="FAD-binding_protein"/>
</dbReference>
<organism evidence="2 3">
    <name type="scientific">Candidatus Borkfalkia excrementavium</name>
    <dbReference type="NCBI Taxonomy" id="2838505"/>
    <lineage>
        <taxon>Bacteria</taxon>
        <taxon>Bacillati</taxon>
        <taxon>Bacillota</taxon>
        <taxon>Clostridia</taxon>
        <taxon>Christensenellales</taxon>
        <taxon>Christensenellaceae</taxon>
        <taxon>Candidatus Borkfalkia</taxon>
    </lineage>
</organism>
<dbReference type="SUPFAM" id="SSF51905">
    <property type="entry name" value="FAD/NAD(P)-binding domain"/>
    <property type="match status" value="1"/>
</dbReference>
<dbReference type="Gene3D" id="3.50.50.60">
    <property type="entry name" value="FAD/NAD(P)-binding domain"/>
    <property type="match status" value="2"/>
</dbReference>
<dbReference type="InterPro" id="IPR049516">
    <property type="entry name" value="FAD-depend_C"/>
</dbReference>
<feature type="domain" description="FAD-dependent protein C-terminal" evidence="1">
    <location>
        <begin position="265"/>
        <end position="457"/>
    </location>
</feature>
<proteinExistence type="predicted"/>
<evidence type="ECO:0000259" key="1">
    <source>
        <dbReference type="Pfam" id="PF21688"/>
    </source>
</evidence>
<dbReference type="PANTHER" id="PTHR42842">
    <property type="entry name" value="FAD/NAD(P)-BINDING OXIDOREDUCTASE"/>
    <property type="match status" value="1"/>
</dbReference>
<gene>
    <name evidence="2" type="ORF">H9728_01025</name>
</gene>
<sequence>MRIDDIKLRLGEDEARLKKIAEDKMRGHCGYLKILKKSLDARNKSDIRWVYSIEAEKKKPDEKPRELPQTKHPEKRIFVVGSGPAGLFCAIRLIGHGFRPVILERGETVEARVLRIKEFSENKVLDENSNVQFGEGGAGTFSDGKLNTQTKDPLNREVLETFIRFGAPQEIAYLNKPHVGSDRLREVLKNMRAYIQENGGKFLFETRFSDIRIRDQKVYAIDTVNVRTGEKNTFGADALVLAIGHSSRDTFCLLKDRGFALEARKFAVGVRIEHLQAKINLAQYSASHNLLPPADYKLVSHAGARTAFTFCMCPGGYVMPAASERGGVVTNGMSNYARDGINANSALLVQIEKEDYFNGDVLSGVEYQRKLEQSAYRAGGETYAAPIQRAEDFVGGRVSKHFGEVLPTYSAGTAMCDLNRIFPEYVSCSMKAALTDMDRRLKGFADPDALLTGVETRFSSPVRILRGESGECLQCGGVFPCGEGSGYSGGITSSAADGIGTAVKIFEKFA</sequence>
<name>A0A9D1Z7F2_9FIRM</name>
<dbReference type="PANTHER" id="PTHR42842:SF3">
    <property type="entry name" value="FAD_NAD(P)-BINDING OXIDOREDUCTASE FAMILY PROTEIN"/>
    <property type="match status" value="1"/>
</dbReference>
<dbReference type="EMBL" id="DXCO01000008">
    <property type="protein sequence ID" value="HIY77604.1"/>
    <property type="molecule type" value="Genomic_DNA"/>
</dbReference>
<comment type="caution">
    <text evidence="2">The sequence shown here is derived from an EMBL/GenBank/DDBJ whole genome shotgun (WGS) entry which is preliminary data.</text>
</comment>
<reference evidence="2" key="2">
    <citation type="submission" date="2021-04" db="EMBL/GenBank/DDBJ databases">
        <authorList>
            <person name="Gilroy R."/>
        </authorList>
    </citation>
    <scope>NUCLEOTIDE SEQUENCE</scope>
    <source>
        <strain evidence="2">CHK199-9574</strain>
    </source>
</reference>
<dbReference type="InterPro" id="IPR036188">
    <property type="entry name" value="FAD/NAD-bd_sf"/>
</dbReference>
<dbReference type="Proteomes" id="UP000824135">
    <property type="component" value="Unassembled WGS sequence"/>
</dbReference>